<keyword evidence="3" id="KW-1185">Reference proteome</keyword>
<dbReference type="PhylomeDB" id="Q7NH61"/>
<dbReference type="PANTHER" id="PTHR33215">
    <property type="entry name" value="PROTEIN DISTAL ANTENNA"/>
    <property type="match status" value="1"/>
</dbReference>
<dbReference type="EnsemblBacteria" id="BAC90617">
    <property type="protein sequence ID" value="BAC90617"/>
    <property type="gene ID" value="BAC90617"/>
</dbReference>
<name>Q7NH61_GLOVI</name>
<reference evidence="2 3" key="1">
    <citation type="journal article" date="2003" name="DNA Res.">
        <title>Complete genome structure of Gloeobacter violaceus PCC 7421, a cyanobacterium that lacks thylakoids.</title>
        <authorList>
            <person name="Nakamura Y."/>
            <person name="Kaneko T."/>
            <person name="Sato S."/>
            <person name="Mimuro M."/>
            <person name="Miyashita H."/>
            <person name="Tsuchiya T."/>
            <person name="Sasamoto S."/>
            <person name="Watanabe A."/>
            <person name="Kawashima K."/>
            <person name="Kishida Y."/>
            <person name="Kiyokawa C."/>
            <person name="Kohara M."/>
            <person name="Matsumoto M."/>
            <person name="Matsuno A."/>
            <person name="Nakazaki N."/>
            <person name="Shimpo S."/>
            <person name="Takeuchi C."/>
            <person name="Yamada M."/>
            <person name="Tabata S."/>
        </authorList>
    </citation>
    <scope>NUCLEOTIDE SEQUENCE [LARGE SCALE GENOMIC DNA]</scope>
    <source>
        <strain evidence="3">ATCC 29082 / PCC 7421</strain>
    </source>
</reference>
<dbReference type="EMBL" id="BA000045">
    <property type="protein sequence ID" value="BAC90617.1"/>
    <property type="molecule type" value="Genomic_DNA"/>
</dbReference>
<gene>
    <name evidence="2" type="ordered locus">gll2676</name>
</gene>
<dbReference type="PANTHER" id="PTHR33215:SF11">
    <property type="entry name" value="BLR1542 PROTEIN"/>
    <property type="match status" value="1"/>
</dbReference>
<dbReference type="OrthoDB" id="531972at2"/>
<accession>Q7NH61</accession>
<dbReference type="eggNOG" id="COG2963">
    <property type="taxonomic scope" value="Bacteria"/>
</dbReference>
<dbReference type="SUPFAM" id="SSF46689">
    <property type="entry name" value="Homeodomain-like"/>
    <property type="match status" value="1"/>
</dbReference>
<dbReference type="InterPro" id="IPR009057">
    <property type="entry name" value="Homeodomain-like_sf"/>
</dbReference>
<dbReference type="STRING" id="251221.gene:10760178"/>
<dbReference type="InterPro" id="IPR002514">
    <property type="entry name" value="Transposase_8"/>
</dbReference>
<dbReference type="GO" id="GO:0006313">
    <property type="term" value="P:DNA transposition"/>
    <property type="evidence" value="ECO:0007669"/>
    <property type="project" value="InterPro"/>
</dbReference>
<dbReference type="GO" id="GO:0004803">
    <property type="term" value="F:transposase activity"/>
    <property type="evidence" value="ECO:0007669"/>
    <property type="project" value="InterPro"/>
</dbReference>
<evidence type="ECO:0000313" key="2">
    <source>
        <dbReference type="EMBL" id="BAC90617.1"/>
    </source>
</evidence>
<protein>
    <submittedName>
        <fullName evidence="2">Gll2676 protein</fullName>
    </submittedName>
</protein>
<evidence type="ECO:0000256" key="1">
    <source>
        <dbReference type="SAM" id="Coils"/>
    </source>
</evidence>
<organism evidence="2 3">
    <name type="scientific">Gloeobacter violaceus (strain ATCC 29082 / PCC 7421)</name>
    <dbReference type="NCBI Taxonomy" id="251221"/>
    <lineage>
        <taxon>Bacteria</taxon>
        <taxon>Bacillati</taxon>
        <taxon>Cyanobacteriota</taxon>
        <taxon>Cyanophyceae</taxon>
        <taxon>Gloeobacterales</taxon>
        <taxon>Gloeobacteraceae</taxon>
        <taxon>Gloeobacter</taxon>
    </lineage>
</organism>
<dbReference type="Proteomes" id="UP000000557">
    <property type="component" value="Chromosome"/>
</dbReference>
<dbReference type="InterPro" id="IPR051839">
    <property type="entry name" value="RD_transcriptional_regulator"/>
</dbReference>
<dbReference type="GO" id="GO:0003677">
    <property type="term" value="F:DNA binding"/>
    <property type="evidence" value="ECO:0007669"/>
    <property type="project" value="InterPro"/>
</dbReference>
<proteinExistence type="predicted"/>
<evidence type="ECO:0000313" key="3">
    <source>
        <dbReference type="Proteomes" id="UP000000557"/>
    </source>
</evidence>
<dbReference type="InterPro" id="IPR036388">
    <property type="entry name" value="WH-like_DNA-bd_sf"/>
</dbReference>
<feature type="coiled-coil region" evidence="1">
    <location>
        <begin position="72"/>
        <end position="99"/>
    </location>
</feature>
<dbReference type="AlphaFoldDB" id="Q7NH61"/>
<reference evidence="2 3" key="2">
    <citation type="journal article" date="2003" name="DNA Res.">
        <title>Complete genome structure of Gloeobacter violaceus PCC 7421, a cyanobacterium that lacks thylakoids (supplement).</title>
        <authorList>
            <person name="Nakamura Y."/>
            <person name="Kaneko T."/>
            <person name="Sato S."/>
            <person name="Mimuro M."/>
            <person name="Miyashita H."/>
            <person name="Tsuchiya T."/>
            <person name="Sasamoto S."/>
            <person name="Watanabe A."/>
            <person name="Kawashima K."/>
            <person name="Kishida Y."/>
            <person name="Kiyokawa C."/>
            <person name="Kohara M."/>
            <person name="Matsumoto M."/>
            <person name="Matsuno A."/>
            <person name="Nakazaki N."/>
            <person name="Shimpo S."/>
            <person name="Takeuchi C."/>
            <person name="Yamada M."/>
            <person name="Tabata S."/>
        </authorList>
    </citation>
    <scope>NUCLEOTIDE SEQUENCE [LARGE SCALE GENOMIC DNA]</scope>
    <source>
        <strain evidence="3">ATCC 29082 / PCC 7421</strain>
    </source>
</reference>
<dbReference type="KEGG" id="gvi:gll2676"/>
<dbReference type="InParanoid" id="Q7NH61"/>
<dbReference type="HOGENOM" id="CLU_027402_36_2_3"/>
<keyword evidence="1" id="KW-0175">Coiled coil</keyword>
<dbReference type="Gene3D" id="1.10.10.10">
    <property type="entry name" value="Winged helix-like DNA-binding domain superfamily/Winged helix DNA-binding domain"/>
    <property type="match status" value="1"/>
</dbReference>
<sequence length="107" mass="12536">MHIMSKSRRSFTAEFKLQVVREVEADATVACVARLHQLHPNLISHWCTQYRANPQTAFRQSARGQQQEAQRVAELEQMVGKLTMENQFLKKVLERLERHAKERNTPH</sequence>
<dbReference type="Pfam" id="PF01527">
    <property type="entry name" value="HTH_Tnp_1"/>
    <property type="match status" value="1"/>
</dbReference>